<dbReference type="GO" id="GO:0008270">
    <property type="term" value="F:zinc ion binding"/>
    <property type="evidence" value="ECO:0007669"/>
    <property type="project" value="InterPro"/>
</dbReference>
<feature type="binding site" evidence="12">
    <location>
        <position position="444"/>
    </location>
    <ligand>
        <name>Ca(2+)</name>
        <dbReference type="ChEBI" id="CHEBI:29108"/>
    </ligand>
</feature>
<dbReference type="PANTHER" id="PTHR43694:SF1">
    <property type="entry name" value="RIBONUCLEASE J"/>
    <property type="match status" value="1"/>
</dbReference>
<keyword evidence="3 12" id="KW-0479">Metal-binding</keyword>
<evidence type="ECO:0000256" key="3">
    <source>
        <dbReference type="ARBA" id="ARBA00022723"/>
    </source>
</evidence>
<dbReference type="SUPFAM" id="SSF56281">
    <property type="entry name" value="Metallo-hydrolase/oxidoreductase"/>
    <property type="match status" value="1"/>
</dbReference>
<dbReference type="NCBIfam" id="TIGR00649">
    <property type="entry name" value="MG423"/>
    <property type="match status" value="1"/>
</dbReference>
<protein>
    <recommendedName>
        <fullName evidence="9">Ribonuclease J</fullName>
        <shortName evidence="9">RNase J</shortName>
        <ecNumber evidence="9">3.1.-.-</ecNumber>
    </recommendedName>
</protein>
<dbReference type="CDD" id="cd07714">
    <property type="entry name" value="RNaseJ_MBL-fold"/>
    <property type="match status" value="1"/>
</dbReference>
<dbReference type="PANTHER" id="PTHR43694">
    <property type="entry name" value="RIBONUCLEASE J"/>
    <property type="match status" value="1"/>
</dbReference>
<dbReference type="GO" id="GO:0004521">
    <property type="term" value="F:RNA endonuclease activity"/>
    <property type="evidence" value="ECO:0007669"/>
    <property type="project" value="UniProtKB-UniRule"/>
</dbReference>
<evidence type="ECO:0000256" key="7">
    <source>
        <dbReference type="ARBA" id="ARBA00022839"/>
    </source>
</evidence>
<dbReference type="Pfam" id="PF00753">
    <property type="entry name" value="Lactamase_B"/>
    <property type="match status" value="1"/>
</dbReference>
<dbReference type="InterPro" id="IPR055132">
    <property type="entry name" value="RNase_J_b_CASP"/>
</dbReference>
<proteinExistence type="inferred from homology"/>
<comment type="subunit">
    <text evidence="9">Homodimer, may be a subunit of the RNA degradosome.</text>
</comment>
<evidence type="ECO:0000256" key="4">
    <source>
        <dbReference type="ARBA" id="ARBA00022759"/>
    </source>
</evidence>
<comment type="similarity">
    <text evidence="9">Belongs to the metallo-beta-lactamase superfamily. RNA-metabolizing metallo-beta-lactamase-like family. Bacterial RNase J subfamily.</text>
</comment>
<reference evidence="14 15" key="1">
    <citation type="submission" date="2013-04" db="EMBL/GenBank/DDBJ databases">
        <authorList>
            <person name="Lin L."/>
            <person name="Zeng Z."/>
            <person name="Xie J."/>
            <person name="Luo L."/>
            <person name="Yang Z."/>
            <person name="Liang W."/>
            <person name="Lin H."/>
            <person name="Dong C."/>
            <person name="Sun Y."/>
        </authorList>
    </citation>
    <scope>NUCLEOTIDE SEQUENCE [LARGE SCALE GENOMIC DNA]</scope>
    <source>
        <strain evidence="14 15">CQ-W70</strain>
    </source>
</reference>
<dbReference type="InterPro" id="IPR042173">
    <property type="entry name" value="RNase_J_2"/>
</dbReference>
<keyword evidence="9" id="KW-0698">rRNA processing</keyword>
<dbReference type="GO" id="GO:0005737">
    <property type="term" value="C:cytoplasm"/>
    <property type="evidence" value="ECO:0007669"/>
    <property type="project" value="UniProtKB-SubCell"/>
</dbReference>
<dbReference type="Pfam" id="PF07521">
    <property type="entry name" value="RMMBL"/>
    <property type="match status" value="1"/>
</dbReference>
<dbReference type="InterPro" id="IPR036866">
    <property type="entry name" value="RibonucZ/Hydroxyglut_hydro"/>
</dbReference>
<evidence type="ECO:0000313" key="14">
    <source>
        <dbReference type="EMBL" id="AIA34327.1"/>
    </source>
</evidence>
<evidence type="ECO:0000256" key="2">
    <source>
        <dbReference type="ARBA" id="ARBA00022722"/>
    </source>
</evidence>
<keyword evidence="6 12" id="KW-0862">Zinc</keyword>
<feature type="binding site" evidence="12">
    <location>
        <position position="71"/>
    </location>
    <ligand>
        <name>Zn(2+)</name>
        <dbReference type="ChEBI" id="CHEBI:29105"/>
        <label>1</label>
        <note>catalytic</note>
    </ligand>
</feature>
<dbReference type="AlphaFoldDB" id="A0A059Y9I6"/>
<evidence type="ECO:0000256" key="1">
    <source>
        <dbReference type="ARBA" id="ARBA00022490"/>
    </source>
</evidence>
<keyword evidence="8 9" id="KW-0694">RNA-binding</keyword>
<dbReference type="EMBL" id="CP005933">
    <property type="protein sequence ID" value="AIA34327.1"/>
    <property type="molecule type" value="Genomic_DNA"/>
</dbReference>
<evidence type="ECO:0000259" key="13">
    <source>
        <dbReference type="SMART" id="SM00849"/>
    </source>
</evidence>
<evidence type="ECO:0000256" key="8">
    <source>
        <dbReference type="ARBA" id="ARBA00022884"/>
    </source>
</evidence>
<name>A0A059Y9I6_MYCBV</name>
<feature type="binding site" evidence="12">
    <location>
        <position position="140"/>
    </location>
    <ligand>
        <name>Zn(2+)</name>
        <dbReference type="ChEBI" id="CHEBI:29105"/>
        <label>1</label>
        <note>catalytic</note>
    </ligand>
</feature>
<feature type="active site" description="Proton donor" evidence="10">
    <location>
        <position position="194"/>
    </location>
</feature>
<feature type="binding site" evidence="12">
    <location>
        <position position="162"/>
    </location>
    <ligand>
        <name>Zn(2+)</name>
        <dbReference type="ChEBI" id="CHEBI:29105"/>
        <label>1</label>
        <note>catalytic</note>
    </ligand>
</feature>
<comment type="function">
    <text evidence="9">An RNase that has 5'-3' exonuclease and possibly endonuclease activity. Involved in maturation of rRNA and in some organisms also mRNA maturation and/or decay.</text>
</comment>
<dbReference type="EC" id="3.1.-.-" evidence="9"/>
<accession>A0A059Y9I6</accession>
<dbReference type="InterPro" id="IPR030854">
    <property type="entry name" value="RNase_J_bac"/>
</dbReference>
<comment type="cofactor">
    <cofactor evidence="12">
        <name>Ca(2+)</name>
        <dbReference type="ChEBI" id="CHEBI:29108"/>
    </cofactor>
    <text evidence="12">Binds 1 Ca(2+) cation per subunit. Seen in 1 crystal structure, it is not clear if it is physiologically important.</text>
</comment>
<dbReference type="InterPro" id="IPR004613">
    <property type="entry name" value="RNase_J"/>
</dbReference>
<dbReference type="GO" id="GO:0004534">
    <property type="term" value="F:5'-3' RNA exonuclease activity"/>
    <property type="evidence" value="ECO:0007669"/>
    <property type="project" value="UniProtKB-UniRule"/>
</dbReference>
<feature type="binding site" evidence="11">
    <location>
        <begin position="231"/>
        <end position="233"/>
    </location>
    <ligand>
        <name>substrate</name>
    </ligand>
</feature>
<gene>
    <name evidence="9" type="primary">rnj</name>
    <name evidence="14" type="ORF">K668_03785</name>
</gene>
<dbReference type="InterPro" id="IPR011108">
    <property type="entry name" value="RMMBL"/>
</dbReference>
<dbReference type="HAMAP" id="MF_01491">
    <property type="entry name" value="RNase_J_bact"/>
    <property type="match status" value="1"/>
</dbReference>
<feature type="active site" description="Proton acceptor" evidence="10">
    <location>
        <position position="368"/>
    </location>
</feature>
<dbReference type="SMART" id="SM00849">
    <property type="entry name" value="Lactamase_B"/>
    <property type="match status" value="1"/>
</dbReference>
<comment type="subcellular location">
    <subcellularLocation>
        <location evidence="9">Cytoplasm</location>
    </subcellularLocation>
</comment>
<evidence type="ECO:0000256" key="9">
    <source>
        <dbReference type="HAMAP-Rule" id="MF_01491"/>
    </source>
</evidence>
<feature type="binding site" evidence="9 11">
    <location>
        <begin position="364"/>
        <end position="368"/>
    </location>
    <ligand>
        <name>substrate</name>
    </ligand>
</feature>
<dbReference type="RefSeq" id="WP_013955063.1">
    <property type="nucleotide sequence ID" value="NZ_CP005933.1"/>
</dbReference>
<evidence type="ECO:0000256" key="12">
    <source>
        <dbReference type="PIRSR" id="PIRSR004803-3"/>
    </source>
</evidence>
<keyword evidence="5 9" id="KW-0378">Hydrolase</keyword>
<dbReference type="Gene3D" id="3.10.20.580">
    <property type="match status" value="1"/>
</dbReference>
<dbReference type="Pfam" id="PF17770">
    <property type="entry name" value="RNase_J_C"/>
    <property type="match status" value="1"/>
</dbReference>
<evidence type="ECO:0000256" key="11">
    <source>
        <dbReference type="PIRSR" id="PIRSR004803-2"/>
    </source>
</evidence>
<feature type="domain" description="Metallo-beta-lactamase" evidence="13">
    <location>
        <begin position="16"/>
        <end position="214"/>
    </location>
</feature>
<evidence type="ECO:0000256" key="5">
    <source>
        <dbReference type="ARBA" id="ARBA00022801"/>
    </source>
</evidence>
<dbReference type="Proteomes" id="UP000027182">
    <property type="component" value="Chromosome"/>
</dbReference>
<dbReference type="HOGENOM" id="CLU_008727_3_3_14"/>
<dbReference type="Pfam" id="PF22505">
    <property type="entry name" value="RNase_J_b_CASP"/>
    <property type="match status" value="1"/>
</dbReference>
<evidence type="ECO:0000256" key="6">
    <source>
        <dbReference type="ARBA" id="ARBA00022833"/>
    </source>
</evidence>
<sequence>MTPTRIIPIGGVQEIGKSTLIIEHDKHIVIIDAGIKFADTATTGIKGIIPDYKYLKERKDNIEGLFITHGHEDHIGGVVYLVKQVHLKRIYAPKIAIQYLKLKFDEHKITHKVEFIEIEKSAVHEFGNGKIKVDFWTAQHSIPDAFGIRVTTPNGSVMCTGDFRFDYNPIGEIYTDFTKLDAIGKEGLTVLLSDSTNAMRPSHSPSENDILIGIERHMRSATRKIIVTAFASNLTRVKAIIDLAVKLKKKVACFGRSMVQGIKIGRKLGNIKAPSSIFVEKRDIAKVPENQLVVLTTGSQGEQLAALSRMSYGKHANIKVEKGDMVIFSSNPIPGNRMVVELLINRLSKLGAIIKENGPDGYLHTSGHAYKHEHDKIFQLTRPKFFIPYHGEYRMCVAHGESAIRNGVDKKNVFIPEIGQVFNMVDNQIIPTNEKIEYGPIYIDGTTTLSISGSTIKERSELSNSGFVNIIMTIDKEKNEIVGRPHLISRGSFYVKTSLALVEEAKRIAHGAVLYRIKNNANWNIVELKQLIIDRLEALFYKEKRRRPIIIPTFLFVKEENDPLFDKVTIKFENKNIDSKKREANQKVLKELQEEIFGSSIEFSEDFRDEVDDE</sequence>
<feature type="binding site" evidence="12">
    <location>
        <position position="390"/>
    </location>
    <ligand>
        <name>Zn(2+)</name>
        <dbReference type="ChEBI" id="CHEBI:29105"/>
        <label>2</label>
        <note>catalytic</note>
    </ligand>
</feature>
<evidence type="ECO:0000313" key="15">
    <source>
        <dbReference type="Proteomes" id="UP000027182"/>
    </source>
</evidence>
<organism evidence="14 15">
    <name type="scientific">Mycoplasmopsis bovis CQ-W70</name>
    <dbReference type="NCBI Taxonomy" id="1316930"/>
    <lineage>
        <taxon>Bacteria</taxon>
        <taxon>Bacillati</taxon>
        <taxon>Mycoplasmatota</taxon>
        <taxon>Mycoplasmoidales</taxon>
        <taxon>Metamycoplasmataceae</taxon>
        <taxon>Mycoplasmopsis</taxon>
    </lineage>
</organism>
<dbReference type="InterPro" id="IPR041636">
    <property type="entry name" value="RNase_J_C"/>
</dbReference>
<dbReference type="KEGG" id="mbq:K668_03785"/>
<keyword evidence="7 9" id="KW-0269">Exonuclease</keyword>
<feature type="binding site" evidence="12">
    <location>
        <position position="74"/>
    </location>
    <ligand>
        <name>Zn(2+)</name>
        <dbReference type="ChEBI" id="CHEBI:29105"/>
        <label>1</label>
        <note>catalytic</note>
    </ligand>
</feature>
<keyword evidence="4 9" id="KW-0255">Endonuclease</keyword>
<keyword evidence="1 9" id="KW-0963">Cytoplasm</keyword>
<evidence type="ECO:0000256" key="10">
    <source>
        <dbReference type="PIRSR" id="PIRSR004803-1"/>
    </source>
</evidence>
<keyword evidence="12" id="KW-0106">Calcium</keyword>
<keyword evidence="2 9" id="KW-0540">Nuclease</keyword>
<dbReference type="GO" id="GO:0003723">
    <property type="term" value="F:RNA binding"/>
    <property type="evidence" value="ECO:0007669"/>
    <property type="project" value="UniProtKB-UniRule"/>
</dbReference>
<dbReference type="Gene3D" id="3.60.15.10">
    <property type="entry name" value="Ribonuclease Z/Hydroxyacylglutathione hydrolase-like"/>
    <property type="match status" value="1"/>
</dbReference>
<dbReference type="InterPro" id="IPR001279">
    <property type="entry name" value="Metallo-B-lactamas"/>
</dbReference>
<comment type="cofactor">
    <cofactor evidence="12">
        <name>Zn(2+)</name>
        <dbReference type="ChEBI" id="CHEBI:29105"/>
    </cofactor>
    <text evidence="12">Binds 2 Zn(2+) ions per subunit. It is not clear if Zn(2+) or Mg(2+) is physiologically important.</text>
</comment>
<feature type="binding site" evidence="12">
    <location>
        <position position="69"/>
    </location>
    <ligand>
        <name>Zn(2+)</name>
        <dbReference type="ChEBI" id="CHEBI:29105"/>
        <label>1</label>
        <note>catalytic</note>
    </ligand>
</feature>
<feature type="binding site" evidence="12">
    <location>
        <position position="73"/>
    </location>
    <ligand>
        <name>Zn(2+)</name>
        <dbReference type="ChEBI" id="CHEBI:29105"/>
        <label>1</label>
        <note>catalytic</note>
    </ligand>
</feature>
<dbReference type="PATRIC" id="fig|1316930.3.peg.773"/>
<dbReference type="GO" id="GO:0006364">
    <property type="term" value="P:rRNA processing"/>
    <property type="evidence" value="ECO:0007669"/>
    <property type="project" value="UniProtKB-UniRule"/>
</dbReference>
<dbReference type="PIRSF" id="PIRSF004803">
    <property type="entry name" value="RnjA"/>
    <property type="match status" value="1"/>
</dbReference>
<dbReference type="Gene3D" id="3.40.50.10710">
    <property type="entry name" value="Metallo-hydrolase/oxidoreductase"/>
    <property type="match status" value="1"/>
</dbReference>
<feature type="binding site" evidence="12">
    <location>
        <position position="44"/>
    </location>
    <ligand>
        <name>Ca(2+)</name>
        <dbReference type="ChEBI" id="CHEBI:29108"/>
    </ligand>
</feature>